<protein>
    <submittedName>
        <fullName evidence="2">Uncharacterized protein</fullName>
    </submittedName>
</protein>
<sequence>MSKEDALETEERNVMVERTSSTSRILEELEESGWNKEDECVDLMLRDAADGLQGVSRVSFEDIHLIWTLVLDGSGQSKPAVYD</sequence>
<evidence type="ECO:0000313" key="3">
    <source>
        <dbReference type="Proteomes" id="UP000614601"/>
    </source>
</evidence>
<comment type="caution">
    <text evidence="2">The sequence shown here is derived from an EMBL/GenBank/DDBJ whole genome shotgun (WGS) entry which is preliminary data.</text>
</comment>
<proteinExistence type="predicted"/>
<accession>A0A811JQN1</accession>
<keyword evidence="3" id="KW-1185">Reference proteome</keyword>
<reference evidence="2" key="1">
    <citation type="submission" date="2020-09" db="EMBL/GenBank/DDBJ databases">
        <authorList>
            <person name="Kikuchi T."/>
        </authorList>
    </citation>
    <scope>NUCLEOTIDE SEQUENCE</scope>
    <source>
        <strain evidence="2">SH1</strain>
    </source>
</reference>
<organism evidence="2 3">
    <name type="scientific">Bursaphelenchus okinawaensis</name>
    <dbReference type="NCBI Taxonomy" id="465554"/>
    <lineage>
        <taxon>Eukaryota</taxon>
        <taxon>Metazoa</taxon>
        <taxon>Ecdysozoa</taxon>
        <taxon>Nematoda</taxon>
        <taxon>Chromadorea</taxon>
        <taxon>Rhabditida</taxon>
        <taxon>Tylenchina</taxon>
        <taxon>Tylenchomorpha</taxon>
        <taxon>Aphelenchoidea</taxon>
        <taxon>Aphelenchoididae</taxon>
        <taxon>Bursaphelenchus</taxon>
    </lineage>
</organism>
<evidence type="ECO:0000313" key="2">
    <source>
        <dbReference type="EMBL" id="CAD5205698.1"/>
    </source>
</evidence>
<gene>
    <name evidence="2" type="ORF">BOKJ2_LOCUS382</name>
</gene>
<dbReference type="EMBL" id="CAJFDH010000001">
    <property type="protein sequence ID" value="CAD5205698.1"/>
    <property type="molecule type" value="Genomic_DNA"/>
</dbReference>
<dbReference type="Proteomes" id="UP000783686">
    <property type="component" value="Unassembled WGS sequence"/>
</dbReference>
<evidence type="ECO:0000256" key="1">
    <source>
        <dbReference type="SAM" id="MobiDB-lite"/>
    </source>
</evidence>
<feature type="compositionally biased region" description="Basic and acidic residues" evidence="1">
    <location>
        <begin position="1"/>
        <end position="15"/>
    </location>
</feature>
<dbReference type="EMBL" id="CAJFCW020000001">
    <property type="protein sequence ID" value="CAG9078730.1"/>
    <property type="molecule type" value="Genomic_DNA"/>
</dbReference>
<dbReference type="AlphaFoldDB" id="A0A811JQN1"/>
<feature type="region of interest" description="Disordered" evidence="1">
    <location>
        <begin position="1"/>
        <end position="21"/>
    </location>
</feature>
<dbReference type="Proteomes" id="UP000614601">
    <property type="component" value="Unassembled WGS sequence"/>
</dbReference>
<name>A0A811JQN1_9BILA</name>